<accession>A0A2N1M5A4</accession>
<reference evidence="1 2" key="1">
    <citation type="submission" date="2016-04" db="EMBL/GenBank/DDBJ databases">
        <title>Genome analyses suggest a sexual origin of heterokaryosis in a supposedly ancient asexual fungus.</title>
        <authorList>
            <person name="Ropars J."/>
            <person name="Sedzielewska K."/>
            <person name="Noel J."/>
            <person name="Charron P."/>
            <person name="Farinelli L."/>
            <person name="Marton T."/>
            <person name="Kruger M."/>
            <person name="Pelin A."/>
            <person name="Brachmann A."/>
            <person name="Corradi N."/>
        </authorList>
    </citation>
    <scope>NUCLEOTIDE SEQUENCE [LARGE SCALE GENOMIC DNA]</scope>
    <source>
        <strain evidence="1 2">C2</strain>
    </source>
</reference>
<organism evidence="1 2">
    <name type="scientific">Rhizophagus irregularis</name>
    <dbReference type="NCBI Taxonomy" id="588596"/>
    <lineage>
        <taxon>Eukaryota</taxon>
        <taxon>Fungi</taxon>
        <taxon>Fungi incertae sedis</taxon>
        <taxon>Mucoromycota</taxon>
        <taxon>Glomeromycotina</taxon>
        <taxon>Glomeromycetes</taxon>
        <taxon>Glomerales</taxon>
        <taxon>Glomeraceae</taxon>
        <taxon>Rhizophagus</taxon>
    </lineage>
</organism>
<dbReference type="Proteomes" id="UP000233469">
    <property type="component" value="Unassembled WGS sequence"/>
</dbReference>
<sequence>MPSAPSFEPANISPARQEIVSPAYYQSSNCRSDIGKLFISSQYVKQPKGTVLRLGDGTEITPKAQYITYSLFFALCNLHT</sequence>
<reference evidence="1 2" key="2">
    <citation type="submission" date="2017-10" db="EMBL/GenBank/DDBJ databases">
        <title>Extensive intraspecific genome diversity in a model arbuscular mycorrhizal fungus.</title>
        <authorList>
            <person name="Chen E.C.H."/>
            <person name="Morin E."/>
            <person name="Baudet D."/>
            <person name="Noel J."/>
            <person name="Ndikumana S."/>
            <person name="Charron P."/>
            <person name="St-Onge C."/>
            <person name="Giorgi J."/>
            <person name="Grigoriev I.V."/>
            <person name="Roux C."/>
            <person name="Martin F.M."/>
            <person name="Corradi N."/>
        </authorList>
    </citation>
    <scope>NUCLEOTIDE SEQUENCE [LARGE SCALE GENOMIC DNA]</scope>
    <source>
        <strain evidence="1 2">C2</strain>
    </source>
</reference>
<dbReference type="VEuPathDB" id="FungiDB:RhiirA1_429394"/>
<name>A0A2N1M5A4_9GLOM</name>
<dbReference type="AlphaFoldDB" id="A0A2N1M5A4"/>
<evidence type="ECO:0000313" key="2">
    <source>
        <dbReference type="Proteomes" id="UP000233469"/>
    </source>
</evidence>
<gene>
    <name evidence="1" type="ORF">RhiirC2_799227</name>
</gene>
<dbReference type="EMBL" id="LLXL01005077">
    <property type="protein sequence ID" value="PKK56822.1"/>
    <property type="molecule type" value="Genomic_DNA"/>
</dbReference>
<evidence type="ECO:0000313" key="1">
    <source>
        <dbReference type="EMBL" id="PKK56822.1"/>
    </source>
</evidence>
<proteinExistence type="predicted"/>
<protein>
    <submittedName>
        <fullName evidence="1">Uncharacterized protein</fullName>
    </submittedName>
</protein>
<comment type="caution">
    <text evidence="1">The sequence shown here is derived from an EMBL/GenBank/DDBJ whole genome shotgun (WGS) entry which is preliminary data.</text>
</comment>